<keyword evidence="2" id="KW-1185">Reference proteome</keyword>
<dbReference type="Proteomes" id="UP000609064">
    <property type="component" value="Unassembled WGS sequence"/>
</dbReference>
<accession>A0A916YNL2</accession>
<protein>
    <recommendedName>
        <fullName evidence="3">Uma2 family endonuclease</fullName>
    </recommendedName>
</protein>
<dbReference type="Gene3D" id="3.90.1570.10">
    <property type="entry name" value="tt1808, chain A"/>
    <property type="match status" value="1"/>
</dbReference>
<dbReference type="EMBL" id="BMKK01000003">
    <property type="protein sequence ID" value="GGD53987.1"/>
    <property type="molecule type" value="Genomic_DNA"/>
</dbReference>
<gene>
    <name evidence="1" type="ORF">GCM10011514_17730</name>
</gene>
<name>A0A916YNL2_9BACT</name>
<proteinExistence type="predicted"/>
<organism evidence="1 2">
    <name type="scientific">Emticicia aquatilis</name>
    <dbReference type="NCBI Taxonomy" id="1537369"/>
    <lineage>
        <taxon>Bacteria</taxon>
        <taxon>Pseudomonadati</taxon>
        <taxon>Bacteroidota</taxon>
        <taxon>Cytophagia</taxon>
        <taxon>Cytophagales</taxon>
        <taxon>Leadbetterellaceae</taxon>
        <taxon>Emticicia</taxon>
    </lineage>
</organism>
<evidence type="ECO:0008006" key="3">
    <source>
        <dbReference type="Google" id="ProtNLM"/>
    </source>
</evidence>
<reference evidence="1" key="1">
    <citation type="journal article" date="2014" name="Int. J. Syst. Evol. Microbiol.">
        <title>Complete genome sequence of Corynebacterium casei LMG S-19264T (=DSM 44701T), isolated from a smear-ripened cheese.</title>
        <authorList>
            <consortium name="US DOE Joint Genome Institute (JGI-PGF)"/>
            <person name="Walter F."/>
            <person name="Albersmeier A."/>
            <person name="Kalinowski J."/>
            <person name="Ruckert C."/>
        </authorList>
    </citation>
    <scope>NUCLEOTIDE SEQUENCE</scope>
    <source>
        <strain evidence="1">CGMCC 1.15958</strain>
    </source>
</reference>
<dbReference type="AlphaFoldDB" id="A0A916YNL2"/>
<dbReference type="RefSeq" id="WP_188765705.1">
    <property type="nucleotide sequence ID" value="NZ_BMKK01000003.1"/>
</dbReference>
<reference evidence="1" key="2">
    <citation type="submission" date="2020-09" db="EMBL/GenBank/DDBJ databases">
        <authorList>
            <person name="Sun Q."/>
            <person name="Zhou Y."/>
        </authorList>
    </citation>
    <scope>NUCLEOTIDE SEQUENCE</scope>
    <source>
        <strain evidence="1">CGMCC 1.15958</strain>
    </source>
</reference>
<sequence length="202" mass="23415">MVLEKDIEVIPRKIPEEFIYEIIDGKPIYYKGYKEAIKKHLSVEEIMGSSSLQSELIIFILDTILSQYDRKKYKIHTNESGLQLGYKDTLAGDILVYEKTVLTADKITTKYSNVPPKYAIEVDTNADLSESSFMDYLTRKTEKLFEFGTEKVFWVITASQKVIIAQPNEDWYIRSWDKDIELFDGININIGKYLDEEGIKIS</sequence>
<evidence type="ECO:0000313" key="2">
    <source>
        <dbReference type="Proteomes" id="UP000609064"/>
    </source>
</evidence>
<dbReference type="InterPro" id="IPR012296">
    <property type="entry name" value="Nuclease_put_TT1808"/>
</dbReference>
<comment type="caution">
    <text evidence="1">The sequence shown here is derived from an EMBL/GenBank/DDBJ whole genome shotgun (WGS) entry which is preliminary data.</text>
</comment>
<evidence type="ECO:0000313" key="1">
    <source>
        <dbReference type="EMBL" id="GGD53987.1"/>
    </source>
</evidence>